<feature type="transmembrane region" description="Helical" evidence="1">
    <location>
        <begin position="187"/>
        <end position="211"/>
    </location>
</feature>
<dbReference type="InterPro" id="IPR000014">
    <property type="entry name" value="PAS"/>
</dbReference>
<dbReference type="PROSITE" id="PS50887">
    <property type="entry name" value="GGDEF"/>
    <property type="match status" value="1"/>
</dbReference>
<dbReference type="NCBIfam" id="TIGR00229">
    <property type="entry name" value="sensory_box"/>
    <property type="match status" value="1"/>
</dbReference>
<dbReference type="SMART" id="SM00091">
    <property type="entry name" value="PAS"/>
    <property type="match status" value="1"/>
</dbReference>
<dbReference type="AlphaFoldDB" id="A0A7Y9J001"/>
<organism evidence="5 6">
    <name type="scientific">Pigmentiphaga litoralis</name>
    <dbReference type="NCBI Taxonomy" id="516702"/>
    <lineage>
        <taxon>Bacteria</taxon>
        <taxon>Pseudomonadati</taxon>
        <taxon>Pseudomonadota</taxon>
        <taxon>Betaproteobacteria</taxon>
        <taxon>Burkholderiales</taxon>
        <taxon>Alcaligenaceae</taxon>
        <taxon>Pigmentiphaga</taxon>
    </lineage>
</organism>
<dbReference type="Gene3D" id="3.30.70.270">
    <property type="match status" value="1"/>
</dbReference>
<feature type="transmembrane region" description="Helical" evidence="1">
    <location>
        <begin position="287"/>
        <end position="307"/>
    </location>
</feature>
<dbReference type="SUPFAM" id="SSF55785">
    <property type="entry name" value="PYP-like sensor domain (PAS domain)"/>
    <property type="match status" value="1"/>
</dbReference>
<keyword evidence="1" id="KW-1133">Transmembrane helix</keyword>
<evidence type="ECO:0000259" key="4">
    <source>
        <dbReference type="PROSITE" id="PS50887"/>
    </source>
</evidence>
<feature type="transmembrane region" description="Helical" evidence="1">
    <location>
        <begin position="341"/>
        <end position="366"/>
    </location>
</feature>
<evidence type="ECO:0000259" key="2">
    <source>
        <dbReference type="PROSITE" id="PS50112"/>
    </source>
</evidence>
<feature type="transmembrane region" description="Helical" evidence="1">
    <location>
        <begin position="258"/>
        <end position="275"/>
    </location>
</feature>
<dbReference type="PANTHER" id="PTHR44757:SF2">
    <property type="entry name" value="BIOFILM ARCHITECTURE MAINTENANCE PROTEIN MBAA"/>
    <property type="match status" value="1"/>
</dbReference>
<name>A0A7Y9J001_9BURK</name>
<feature type="domain" description="GGDEF" evidence="4">
    <location>
        <begin position="556"/>
        <end position="688"/>
    </location>
</feature>
<dbReference type="InterPro" id="IPR001633">
    <property type="entry name" value="EAL_dom"/>
</dbReference>
<reference evidence="5 6" key="1">
    <citation type="submission" date="2020-07" db="EMBL/GenBank/DDBJ databases">
        <title>Genomic Encyclopedia of Type Strains, Phase IV (KMG-V): Genome sequencing to study the core and pangenomes of soil and plant-associated prokaryotes.</title>
        <authorList>
            <person name="Whitman W."/>
        </authorList>
    </citation>
    <scope>NUCLEOTIDE SEQUENCE [LARGE SCALE GENOMIC DNA]</scope>
    <source>
        <strain evidence="5 6">SAS40</strain>
    </source>
</reference>
<feature type="domain" description="PAS" evidence="2">
    <location>
        <begin position="404"/>
        <end position="457"/>
    </location>
</feature>
<feature type="transmembrane region" description="Helical" evidence="1">
    <location>
        <begin position="218"/>
        <end position="238"/>
    </location>
</feature>
<dbReference type="CDD" id="cd01948">
    <property type="entry name" value="EAL"/>
    <property type="match status" value="1"/>
</dbReference>
<dbReference type="InterPro" id="IPR043128">
    <property type="entry name" value="Rev_trsase/Diguanyl_cyclase"/>
</dbReference>
<dbReference type="CDD" id="cd01949">
    <property type="entry name" value="GGDEF"/>
    <property type="match status" value="1"/>
</dbReference>
<evidence type="ECO:0000259" key="3">
    <source>
        <dbReference type="PROSITE" id="PS50883"/>
    </source>
</evidence>
<dbReference type="InterPro" id="IPR013656">
    <property type="entry name" value="PAS_4"/>
</dbReference>
<feature type="transmembrane region" description="Helical" evidence="1">
    <location>
        <begin position="313"/>
        <end position="334"/>
    </location>
</feature>
<feature type="domain" description="EAL" evidence="3">
    <location>
        <begin position="699"/>
        <end position="954"/>
    </location>
</feature>
<evidence type="ECO:0000313" key="5">
    <source>
        <dbReference type="EMBL" id="NYE86005.1"/>
    </source>
</evidence>
<keyword evidence="1" id="KW-0812">Transmembrane</keyword>
<comment type="caution">
    <text evidence="5">The sequence shown here is derived from an EMBL/GenBank/DDBJ whole genome shotgun (WGS) entry which is preliminary data.</text>
</comment>
<dbReference type="RefSeq" id="WP_179590614.1">
    <property type="nucleotide sequence ID" value="NZ_JACBYR010000003.1"/>
</dbReference>
<accession>A0A7Y9J001</accession>
<dbReference type="EMBL" id="JACBYR010000003">
    <property type="protein sequence ID" value="NYE86005.1"/>
    <property type="molecule type" value="Genomic_DNA"/>
</dbReference>
<dbReference type="SUPFAM" id="SSF141868">
    <property type="entry name" value="EAL domain-like"/>
    <property type="match status" value="1"/>
</dbReference>
<dbReference type="PROSITE" id="PS50883">
    <property type="entry name" value="EAL"/>
    <property type="match status" value="1"/>
</dbReference>
<dbReference type="InterPro" id="IPR000160">
    <property type="entry name" value="GGDEF_dom"/>
</dbReference>
<protein>
    <submittedName>
        <fullName evidence="5">Diguanylate cyclase (GGDEF)-like protein/PAS domain S-box-containing protein</fullName>
    </submittedName>
</protein>
<evidence type="ECO:0000313" key="6">
    <source>
        <dbReference type="Proteomes" id="UP000542125"/>
    </source>
</evidence>
<dbReference type="CDD" id="cd00130">
    <property type="entry name" value="PAS"/>
    <property type="match status" value="1"/>
</dbReference>
<keyword evidence="1" id="KW-0472">Membrane</keyword>
<dbReference type="Pfam" id="PF00990">
    <property type="entry name" value="GGDEF"/>
    <property type="match status" value="1"/>
</dbReference>
<gene>
    <name evidence="5" type="ORF">FHW18_005324</name>
</gene>
<dbReference type="InterPro" id="IPR052155">
    <property type="entry name" value="Biofilm_reg_signaling"/>
</dbReference>
<dbReference type="PANTHER" id="PTHR44757">
    <property type="entry name" value="DIGUANYLATE CYCLASE DGCP"/>
    <property type="match status" value="1"/>
</dbReference>
<dbReference type="Gene3D" id="3.20.20.450">
    <property type="entry name" value="EAL domain"/>
    <property type="match status" value="1"/>
</dbReference>
<dbReference type="InterPro" id="IPR035965">
    <property type="entry name" value="PAS-like_dom_sf"/>
</dbReference>
<dbReference type="SUPFAM" id="SSF55073">
    <property type="entry name" value="Nucleotide cyclase"/>
    <property type="match status" value="1"/>
</dbReference>
<dbReference type="NCBIfam" id="TIGR00254">
    <property type="entry name" value="GGDEF"/>
    <property type="match status" value="1"/>
</dbReference>
<dbReference type="InterPro" id="IPR029787">
    <property type="entry name" value="Nucleotide_cyclase"/>
</dbReference>
<dbReference type="Proteomes" id="UP000542125">
    <property type="component" value="Unassembled WGS sequence"/>
</dbReference>
<dbReference type="Pfam" id="PF00563">
    <property type="entry name" value="EAL"/>
    <property type="match status" value="1"/>
</dbReference>
<proteinExistence type="predicted"/>
<dbReference type="PROSITE" id="PS50112">
    <property type="entry name" value="PAS"/>
    <property type="match status" value="1"/>
</dbReference>
<sequence length="982" mass="109853">MEWIRQACRSVDKLFRNFSYYLLPVAIALFSVYFLVFLPSIYDTRGETSLPFRVVEATSGDYTPASARAALQGQADVLTATTQLSEHPFWLAVRLPQASRTKDTFLDFPSRHTQALSCWNADTLAPLGQTDRQSVSGAIQPVRAGYAFSIDRIPDVREMLCRVVSSGPARLSFSIWPRDQLANSSRAFAHGIGLLEGGLLTLAIFTIVTALINRESRYVLFAVWLIGNLRLGALSMGWDTQWLSRVIDNDWMPVIRMLTMAFYYVVTYTLFTQFFERELRVIGYRWLMRAVQMLGIVLLVLAVTLPYSMFLPALWAVTGFGAASLVFFLARILVITRSRIAWWYSATLVFTLFATFSEVIAAAFDFKALLESFNSVTAALGASLMAGFAFAEQMREEKHERMQAQAELDRTYQVTPVGLFTLDPDGSFVRVNPALRQQLGLEQDSLPAKPWADYFAPGAWDALQGLAAHPKGGELEVSGVAATGADDTGADPRWYLVRAAHAGDRIEGSLQDITERVKYTERLQFLANNDSLTGVLNRRGVEEILNSAIINFSDDHALSIAYLDLDRFKLINDLYGHQAGDEVLKQVCARVDNVLEAGHFLGRVGGDEFIVIFHDTDTARAHELCLRVVKDISTRPYQLRNRAFQVKISIGLVEATAGMDAKDLISAADRACREAKRGAHGHVVVYKKYAREFLDRAEELRLIEELGSTFSPVGFFLEMQPIMALKDPGNSLNFEVLLRMLDSHGERLPPTKIVAAAEANGNIAELDKWVLSTTLQWLRTNVTRLLRTKFVCVNVSGASLNDEAFIEDVFALLERYQDVAPMLCIEITESVALHDLENSRRFIERLRQWGVRIALDDFGAGYTSFSYLKDLSADALKIDGSFVRGMHRHPANLAIVEAIVELAHNLGMRSIAEWAEDFETVEALAEMGVDYVQGFIVAEPQSPAALLDAESCLSFVTDYRLLRFFQERERGGEMTTSMSDYH</sequence>
<dbReference type="Gene3D" id="3.30.450.20">
    <property type="entry name" value="PAS domain"/>
    <property type="match status" value="1"/>
</dbReference>
<keyword evidence="6" id="KW-1185">Reference proteome</keyword>
<dbReference type="Pfam" id="PF08448">
    <property type="entry name" value="PAS_4"/>
    <property type="match status" value="1"/>
</dbReference>
<dbReference type="SMART" id="SM00267">
    <property type="entry name" value="GGDEF"/>
    <property type="match status" value="1"/>
</dbReference>
<evidence type="ECO:0000256" key="1">
    <source>
        <dbReference type="SAM" id="Phobius"/>
    </source>
</evidence>
<dbReference type="SMART" id="SM00052">
    <property type="entry name" value="EAL"/>
    <property type="match status" value="1"/>
</dbReference>
<dbReference type="InterPro" id="IPR035919">
    <property type="entry name" value="EAL_sf"/>
</dbReference>
<feature type="transmembrane region" description="Helical" evidence="1">
    <location>
        <begin position="20"/>
        <end position="42"/>
    </location>
</feature>